<protein>
    <submittedName>
        <fullName evidence="2">Uncharacterized protein</fullName>
    </submittedName>
</protein>
<comment type="caution">
    <text evidence="2">The sequence shown here is derived from an EMBL/GenBank/DDBJ whole genome shotgun (WGS) entry which is preliminary data.</text>
</comment>
<accession>A0A080ZY54</accession>
<reference evidence="2 3" key="1">
    <citation type="submission" date="2013-11" db="EMBL/GenBank/DDBJ databases">
        <title>The Genome Sequence of Phytophthora parasitica P1976.</title>
        <authorList>
            <consortium name="The Broad Institute Genomics Platform"/>
            <person name="Russ C."/>
            <person name="Tyler B."/>
            <person name="Panabieres F."/>
            <person name="Shan W."/>
            <person name="Tripathy S."/>
            <person name="Grunwald N."/>
            <person name="Machado M."/>
            <person name="Johnson C.S."/>
            <person name="Walker B."/>
            <person name="Young S."/>
            <person name="Zeng Q."/>
            <person name="Gargeya S."/>
            <person name="Fitzgerald M."/>
            <person name="Haas B."/>
            <person name="Abouelleil A."/>
            <person name="Allen A.W."/>
            <person name="Alvarado L."/>
            <person name="Arachchi H.M."/>
            <person name="Berlin A.M."/>
            <person name="Chapman S.B."/>
            <person name="Gainer-Dewar J."/>
            <person name="Goldberg J."/>
            <person name="Griggs A."/>
            <person name="Gujja S."/>
            <person name="Hansen M."/>
            <person name="Howarth C."/>
            <person name="Imamovic A."/>
            <person name="Ireland A."/>
            <person name="Larimer J."/>
            <person name="McCowan C."/>
            <person name="Murphy C."/>
            <person name="Pearson M."/>
            <person name="Poon T.W."/>
            <person name="Priest M."/>
            <person name="Roberts A."/>
            <person name="Saif S."/>
            <person name="Shea T."/>
            <person name="Sisk P."/>
            <person name="Sykes S."/>
            <person name="Wortman J."/>
            <person name="Nusbaum C."/>
            <person name="Birren B."/>
        </authorList>
    </citation>
    <scope>NUCLEOTIDE SEQUENCE [LARGE SCALE GENOMIC DNA]</scope>
    <source>
        <strain evidence="2 3">P1976</strain>
    </source>
</reference>
<evidence type="ECO:0000313" key="3">
    <source>
        <dbReference type="Proteomes" id="UP000028582"/>
    </source>
</evidence>
<name>A0A080ZY54_PHYNI</name>
<organism evidence="2 3">
    <name type="scientific">Phytophthora nicotianae P1976</name>
    <dbReference type="NCBI Taxonomy" id="1317066"/>
    <lineage>
        <taxon>Eukaryota</taxon>
        <taxon>Sar</taxon>
        <taxon>Stramenopiles</taxon>
        <taxon>Oomycota</taxon>
        <taxon>Peronosporomycetes</taxon>
        <taxon>Peronosporales</taxon>
        <taxon>Peronosporaceae</taxon>
        <taxon>Phytophthora</taxon>
    </lineage>
</organism>
<sequence>MSLAESQNNIEENDVTPYTELDKRALFTFHPRGQQQQQSQT</sequence>
<feature type="compositionally biased region" description="Polar residues" evidence="1">
    <location>
        <begin position="1"/>
        <end position="10"/>
    </location>
</feature>
<evidence type="ECO:0000313" key="2">
    <source>
        <dbReference type="EMBL" id="ETO71565.1"/>
    </source>
</evidence>
<dbReference type="Proteomes" id="UP000028582">
    <property type="component" value="Unassembled WGS sequence"/>
</dbReference>
<feature type="region of interest" description="Disordered" evidence="1">
    <location>
        <begin position="1"/>
        <end position="41"/>
    </location>
</feature>
<gene>
    <name evidence="2" type="ORF">F444_12119</name>
</gene>
<proteinExistence type="predicted"/>
<evidence type="ECO:0000256" key="1">
    <source>
        <dbReference type="SAM" id="MobiDB-lite"/>
    </source>
</evidence>
<dbReference type="AlphaFoldDB" id="A0A080ZY54"/>
<dbReference type="EMBL" id="ANJA01002181">
    <property type="protein sequence ID" value="ETO71565.1"/>
    <property type="molecule type" value="Genomic_DNA"/>
</dbReference>